<dbReference type="Proteomes" id="UP001054252">
    <property type="component" value="Unassembled WGS sequence"/>
</dbReference>
<name>A0AAV5HUQ1_9ROSI</name>
<organism evidence="1 2">
    <name type="scientific">Rubroshorea leprosula</name>
    <dbReference type="NCBI Taxonomy" id="152421"/>
    <lineage>
        <taxon>Eukaryota</taxon>
        <taxon>Viridiplantae</taxon>
        <taxon>Streptophyta</taxon>
        <taxon>Embryophyta</taxon>
        <taxon>Tracheophyta</taxon>
        <taxon>Spermatophyta</taxon>
        <taxon>Magnoliopsida</taxon>
        <taxon>eudicotyledons</taxon>
        <taxon>Gunneridae</taxon>
        <taxon>Pentapetalae</taxon>
        <taxon>rosids</taxon>
        <taxon>malvids</taxon>
        <taxon>Malvales</taxon>
        <taxon>Dipterocarpaceae</taxon>
        <taxon>Rubroshorea</taxon>
    </lineage>
</organism>
<evidence type="ECO:0000313" key="2">
    <source>
        <dbReference type="Proteomes" id="UP001054252"/>
    </source>
</evidence>
<dbReference type="AlphaFoldDB" id="A0AAV5HUQ1"/>
<accession>A0AAV5HUQ1</accession>
<reference evidence="1 2" key="1">
    <citation type="journal article" date="2021" name="Commun. Biol.">
        <title>The genome of Shorea leprosula (Dipterocarpaceae) highlights the ecological relevance of drought in aseasonal tropical rainforests.</title>
        <authorList>
            <person name="Ng K.K.S."/>
            <person name="Kobayashi M.J."/>
            <person name="Fawcett J.A."/>
            <person name="Hatakeyama M."/>
            <person name="Paape T."/>
            <person name="Ng C.H."/>
            <person name="Ang C.C."/>
            <person name="Tnah L.H."/>
            <person name="Lee C.T."/>
            <person name="Nishiyama T."/>
            <person name="Sese J."/>
            <person name="O'Brien M.J."/>
            <person name="Copetti D."/>
            <person name="Mohd Noor M.I."/>
            <person name="Ong R.C."/>
            <person name="Putra M."/>
            <person name="Sireger I.Z."/>
            <person name="Indrioko S."/>
            <person name="Kosugi Y."/>
            <person name="Izuno A."/>
            <person name="Isagi Y."/>
            <person name="Lee S.L."/>
            <person name="Shimizu K.K."/>
        </authorList>
    </citation>
    <scope>NUCLEOTIDE SEQUENCE [LARGE SCALE GENOMIC DNA]</scope>
    <source>
        <strain evidence="1">214</strain>
    </source>
</reference>
<protein>
    <submittedName>
        <fullName evidence="1">Uncharacterized protein</fullName>
    </submittedName>
</protein>
<evidence type="ECO:0000313" key="1">
    <source>
        <dbReference type="EMBL" id="GKU89644.1"/>
    </source>
</evidence>
<proteinExistence type="predicted"/>
<sequence length="35" mass="3711">MLIALGSFNFWVEPVSFPCSLPPASSPTCSLVPCL</sequence>
<gene>
    <name evidence="1" type="ORF">SLEP1_g3758</name>
</gene>
<comment type="caution">
    <text evidence="1">The sequence shown here is derived from an EMBL/GenBank/DDBJ whole genome shotgun (WGS) entry which is preliminary data.</text>
</comment>
<keyword evidence="2" id="KW-1185">Reference proteome</keyword>
<dbReference type="EMBL" id="BPVZ01000003">
    <property type="protein sequence ID" value="GKU89644.1"/>
    <property type="molecule type" value="Genomic_DNA"/>
</dbReference>